<dbReference type="Gene3D" id="3.40.1480.10">
    <property type="entry name" value="MOFRL domain"/>
    <property type="match status" value="1"/>
</dbReference>
<proteinExistence type="predicted"/>
<dbReference type="EMBL" id="JAAVLX010000004">
    <property type="protein sequence ID" value="NOJ40467.1"/>
    <property type="molecule type" value="Genomic_DNA"/>
</dbReference>
<accession>A0A7Y4GS69</accession>
<sequence>MRRLLRSTERCFRGANEKPREPTSGVLCFGFGLRREPYATLTIASTACARKPTVRASVQPDTLERARAGNLEPRAFVAAHDSYSFCAAIGDPVRTGPTDTNVNDIRTILITKGG</sequence>
<comment type="caution">
    <text evidence="2">The sequence shown here is derived from an EMBL/GenBank/DDBJ whole genome shotgun (WGS) entry which is preliminary data.</text>
</comment>
<dbReference type="Proteomes" id="UP000544122">
    <property type="component" value="Unassembled WGS sequence"/>
</dbReference>
<dbReference type="InterPro" id="IPR007835">
    <property type="entry name" value="MOFRL"/>
</dbReference>
<protein>
    <recommendedName>
        <fullName evidence="1">MOFRL domain-containing protein</fullName>
    </recommendedName>
</protein>
<keyword evidence="3" id="KW-1185">Reference proteome</keyword>
<dbReference type="AlphaFoldDB" id="A0A7Y4GS69"/>
<dbReference type="InterPro" id="IPR037035">
    <property type="entry name" value="GK-like_C_sf"/>
</dbReference>
<reference evidence="2 3" key="1">
    <citation type="submission" date="2020-03" db="EMBL/GenBank/DDBJ databases">
        <title>Bradyrhizobium diversity isolated from nodules of Indigofera sp.</title>
        <authorList>
            <person name="Klepa M."/>
            <person name="Helene L."/>
            <person name="Hungria M."/>
        </authorList>
    </citation>
    <scope>NUCLEOTIDE SEQUENCE [LARGE SCALE GENOMIC DNA]</scope>
    <source>
        <strain evidence="2 3">WSM 1791</strain>
    </source>
</reference>
<evidence type="ECO:0000259" key="1">
    <source>
        <dbReference type="Pfam" id="PF05161"/>
    </source>
</evidence>
<evidence type="ECO:0000313" key="3">
    <source>
        <dbReference type="Proteomes" id="UP000544122"/>
    </source>
</evidence>
<feature type="domain" description="MOFRL" evidence="1">
    <location>
        <begin position="56"/>
        <end position="104"/>
    </location>
</feature>
<evidence type="ECO:0000313" key="2">
    <source>
        <dbReference type="EMBL" id="NOJ40467.1"/>
    </source>
</evidence>
<name>A0A7Y4GS69_9BRAD</name>
<gene>
    <name evidence="2" type="ORF">HCN58_12825</name>
</gene>
<dbReference type="Pfam" id="PF05161">
    <property type="entry name" value="MOFRL"/>
    <property type="match status" value="1"/>
</dbReference>
<organism evidence="2 3">
    <name type="scientific">Bradyrhizobium australiense</name>
    <dbReference type="NCBI Taxonomy" id="2721161"/>
    <lineage>
        <taxon>Bacteria</taxon>
        <taxon>Pseudomonadati</taxon>
        <taxon>Pseudomonadota</taxon>
        <taxon>Alphaproteobacteria</taxon>
        <taxon>Hyphomicrobiales</taxon>
        <taxon>Nitrobacteraceae</taxon>
        <taxon>Bradyrhizobium</taxon>
    </lineage>
</organism>
<dbReference type="SUPFAM" id="SSF82544">
    <property type="entry name" value="GckA/TtuD-like"/>
    <property type="match status" value="1"/>
</dbReference>